<dbReference type="Pfam" id="PF00348">
    <property type="entry name" value="polyprenyl_synt"/>
    <property type="match status" value="1"/>
</dbReference>
<feature type="compositionally biased region" description="Low complexity" evidence="6">
    <location>
        <begin position="90"/>
        <end position="105"/>
    </location>
</feature>
<evidence type="ECO:0000256" key="3">
    <source>
        <dbReference type="ARBA" id="ARBA00022679"/>
    </source>
</evidence>
<dbReference type="PANTHER" id="PTHR12001">
    <property type="entry name" value="GERANYLGERANYL PYROPHOSPHATE SYNTHASE"/>
    <property type="match status" value="1"/>
</dbReference>
<dbReference type="InterPro" id="IPR010982">
    <property type="entry name" value="Lambda_DNA-bd_dom_sf"/>
</dbReference>
<dbReference type="SFLD" id="SFLDS00005">
    <property type="entry name" value="Isoprenoid_Synthase_Type_I"/>
    <property type="match status" value="1"/>
</dbReference>
<feature type="region of interest" description="Disordered" evidence="6">
    <location>
        <begin position="90"/>
        <end position="175"/>
    </location>
</feature>
<dbReference type="Gene3D" id="1.10.600.10">
    <property type="entry name" value="Farnesyl Diphosphate Synthase"/>
    <property type="match status" value="1"/>
</dbReference>
<feature type="compositionally biased region" description="Pro residues" evidence="6">
    <location>
        <begin position="122"/>
        <end position="131"/>
    </location>
</feature>
<dbReference type="CDD" id="cd00685">
    <property type="entry name" value="Trans_IPPS_HT"/>
    <property type="match status" value="1"/>
</dbReference>
<dbReference type="EMBL" id="CP045309">
    <property type="protein sequence ID" value="QGL48554.1"/>
    <property type="molecule type" value="Genomic_DNA"/>
</dbReference>
<feature type="compositionally biased region" description="Low complexity" evidence="6">
    <location>
        <begin position="132"/>
        <end position="146"/>
    </location>
</feature>
<dbReference type="GO" id="GO:0046872">
    <property type="term" value="F:metal ion binding"/>
    <property type="evidence" value="ECO:0007669"/>
    <property type="project" value="UniProtKB-KW"/>
</dbReference>
<evidence type="ECO:0000313" key="10">
    <source>
        <dbReference type="Proteomes" id="UP000477779"/>
    </source>
</evidence>
<dbReference type="GO" id="GO:0003677">
    <property type="term" value="F:DNA binding"/>
    <property type="evidence" value="ECO:0007669"/>
    <property type="project" value="InterPro"/>
</dbReference>
<accession>A0AAJ2ZIC6</accession>
<keyword evidence="4" id="KW-0479">Metal-binding</keyword>
<comment type="similarity">
    <text evidence="2">Belongs to the FPP/GGPP synthase family.</text>
</comment>
<keyword evidence="3" id="KW-0808">Transferase</keyword>
<protein>
    <submittedName>
        <fullName evidence="7">Helix-turn-helix domain-containing protein</fullName>
    </submittedName>
</protein>
<organism evidence="7 10">
    <name type="scientific">Micromonospora terminaliae</name>
    <dbReference type="NCBI Taxonomy" id="1914461"/>
    <lineage>
        <taxon>Bacteria</taxon>
        <taxon>Bacillati</taxon>
        <taxon>Actinomycetota</taxon>
        <taxon>Actinomycetes</taxon>
        <taxon>Micromonosporales</taxon>
        <taxon>Micromonosporaceae</taxon>
        <taxon>Micromonospora</taxon>
    </lineage>
</organism>
<keyword evidence="5" id="KW-0460">Magnesium</keyword>
<evidence type="ECO:0000256" key="6">
    <source>
        <dbReference type="SAM" id="MobiDB-lite"/>
    </source>
</evidence>
<dbReference type="AlphaFoldDB" id="A0AAJ2ZIC6"/>
<evidence type="ECO:0000256" key="4">
    <source>
        <dbReference type="ARBA" id="ARBA00022723"/>
    </source>
</evidence>
<name>A0AAJ2ZIC6_9ACTN</name>
<dbReference type="GO" id="GO:0008299">
    <property type="term" value="P:isoprenoid biosynthetic process"/>
    <property type="evidence" value="ECO:0007669"/>
    <property type="project" value="InterPro"/>
</dbReference>
<dbReference type="SUPFAM" id="SSF48576">
    <property type="entry name" value="Terpenoid synthases"/>
    <property type="match status" value="1"/>
</dbReference>
<dbReference type="Proteomes" id="UP000402241">
    <property type="component" value="Chromosome"/>
</dbReference>
<dbReference type="Gene3D" id="1.10.260.40">
    <property type="entry name" value="lambda repressor-like DNA-binding domains"/>
    <property type="match status" value="1"/>
</dbReference>
<comment type="cofactor">
    <cofactor evidence="1">
        <name>Mg(2+)</name>
        <dbReference type="ChEBI" id="CHEBI:18420"/>
    </cofactor>
</comment>
<reference evidence="8 9" key="1">
    <citation type="submission" date="2019-10" db="EMBL/GenBank/DDBJ databases">
        <title>Genome Sequence of Micromonospora terminaliae DSM 101760.</title>
        <authorList>
            <person name="Guo L."/>
        </authorList>
    </citation>
    <scope>NUCLEOTIDE SEQUENCE [LARGE SCALE GENOMIC DNA]</scope>
    <source>
        <strain evidence="8 9">DSM 101760</strain>
    </source>
</reference>
<dbReference type="InterPro" id="IPR000092">
    <property type="entry name" value="Polyprenyl_synt"/>
</dbReference>
<evidence type="ECO:0000313" key="7">
    <source>
        <dbReference type="EMBL" id="NES29543.1"/>
    </source>
</evidence>
<dbReference type="SUPFAM" id="SSF47413">
    <property type="entry name" value="lambda repressor-like DNA-binding domains"/>
    <property type="match status" value="1"/>
</dbReference>
<dbReference type="PROSITE" id="PS00444">
    <property type="entry name" value="POLYPRENYL_SYNTHASE_2"/>
    <property type="match status" value="1"/>
</dbReference>
<evidence type="ECO:0000313" key="9">
    <source>
        <dbReference type="Proteomes" id="UP000402241"/>
    </source>
</evidence>
<dbReference type="PANTHER" id="PTHR12001:SF85">
    <property type="entry name" value="SHORT CHAIN ISOPRENYL DIPHOSPHATE SYNTHASE"/>
    <property type="match status" value="1"/>
</dbReference>
<evidence type="ECO:0000313" key="8">
    <source>
        <dbReference type="EMBL" id="QGL48554.1"/>
    </source>
</evidence>
<dbReference type="PROSITE" id="PS00723">
    <property type="entry name" value="POLYPRENYL_SYNTHASE_1"/>
    <property type="match status" value="1"/>
</dbReference>
<evidence type="ECO:0000256" key="1">
    <source>
        <dbReference type="ARBA" id="ARBA00001946"/>
    </source>
</evidence>
<evidence type="ECO:0000256" key="5">
    <source>
        <dbReference type="ARBA" id="ARBA00022842"/>
    </source>
</evidence>
<reference evidence="7 10" key="2">
    <citation type="submission" date="2020-02" db="EMBL/GenBank/DDBJ databases">
        <title>WGS of Micromonospora spp. isolated from hot spring.</title>
        <authorList>
            <person name="Thawai C."/>
        </authorList>
    </citation>
    <scope>NUCLEOTIDE SEQUENCE [LARGE SCALE GENOMIC DNA]</scope>
    <source>
        <strain evidence="7 10">TMS7</strain>
    </source>
</reference>
<sequence length="530" mass="55849">MTPPPPPGPRPFGPLLAELRAARGWSQQRVAAELCAAASVPTLTRHEVSRWERQRRLPGDFWCGWLAVVLGVPGELLAGAAARSRRLGVAPAAADPAGSRARPARLTATSRRPGAMPDRPGRPAPTSPSPRPGALSPRPGAPAAGPGRRRARRAGAGGGRDRRGPASVVRVTHAAPVSPVDRAGLRQRIDKALTEFLAGQRGWLTTLDDGLVPVAEAIEAFVLGGGKRLRPAFGYWGYRGAGGVDSDQVVAALAALEFVQASALIHDDLMDRSDTRRGEPAVHRRFAARHRAAGWSGDPDGFGDAAAILLGDLCLVWSDELLHSAGLDPHTVARARPVFDEMRTEVTVGQYLDVLTQATGDTSLERAGKVARYKSAKYTVERPLLLGAALAGAPAEVHAAYSAYGLPLGEAFQLRDDVLGVFGDPERTGKPAGDDLREGKRTYLVAAALEALDDAGRDLLLGGLGDPGLDAAGVARLRELITVSGALERTERRITALTESALAALTTVDLDTEAHQSLVDLAIAATRRTD</sequence>
<dbReference type="InterPro" id="IPR033749">
    <property type="entry name" value="Polyprenyl_synt_CS"/>
</dbReference>
<evidence type="ECO:0000256" key="2">
    <source>
        <dbReference type="ARBA" id="ARBA00006706"/>
    </source>
</evidence>
<gene>
    <name evidence="7" type="ORF">G3561_18575</name>
    <name evidence="8" type="ORF">GCE86_16890</name>
</gene>
<proteinExistence type="inferred from homology"/>
<dbReference type="Proteomes" id="UP000477779">
    <property type="component" value="Unassembled WGS sequence"/>
</dbReference>
<dbReference type="InterPro" id="IPR008949">
    <property type="entry name" value="Isoprenoid_synthase_dom_sf"/>
</dbReference>
<dbReference type="SFLD" id="SFLDG01017">
    <property type="entry name" value="Polyprenyl_Transferase_Like"/>
    <property type="match status" value="1"/>
</dbReference>
<dbReference type="GO" id="GO:0004659">
    <property type="term" value="F:prenyltransferase activity"/>
    <property type="evidence" value="ECO:0007669"/>
    <property type="project" value="InterPro"/>
</dbReference>
<dbReference type="EMBL" id="JAAHBZ010000007">
    <property type="protein sequence ID" value="NES29543.1"/>
    <property type="molecule type" value="Genomic_DNA"/>
</dbReference>
<keyword evidence="9" id="KW-1185">Reference proteome</keyword>